<evidence type="ECO:0000313" key="5">
    <source>
        <dbReference type="Proteomes" id="UP000248706"/>
    </source>
</evidence>
<keyword evidence="1 2" id="KW-0500">Molybdenum</keyword>
<name>A0A328VAU5_9CHLR</name>
<proteinExistence type="predicted"/>
<evidence type="ECO:0000256" key="2">
    <source>
        <dbReference type="PROSITE-ProRule" id="PRU01213"/>
    </source>
</evidence>
<dbReference type="Gene3D" id="2.40.50.100">
    <property type="match status" value="1"/>
</dbReference>
<comment type="caution">
    <text evidence="4">The sequence shown here is derived from an EMBL/GenBank/DDBJ whole genome shotgun (WGS) entry which is preliminary data.</text>
</comment>
<evidence type="ECO:0000259" key="3">
    <source>
        <dbReference type="PROSITE" id="PS51866"/>
    </source>
</evidence>
<gene>
    <name evidence="4" type="ORF">A4R35_04660</name>
</gene>
<protein>
    <submittedName>
        <fullName evidence="4">Molybdenum-pterin-binding protein</fullName>
    </submittedName>
</protein>
<sequence>MQFSARNRLQATVKAVKLGDVMAEVTVALPDGQELVAAITRTSAESLQLQPGDQVVAIIKSTEVMVGKEI</sequence>
<dbReference type="InterPro" id="IPR008995">
    <property type="entry name" value="Mo/tungstate-bd_C_term_dom"/>
</dbReference>
<dbReference type="InterPro" id="IPR004606">
    <property type="entry name" value="Mop_domain"/>
</dbReference>
<dbReference type="PROSITE" id="PS51866">
    <property type="entry name" value="MOP"/>
    <property type="match status" value="1"/>
</dbReference>
<dbReference type="EMBL" id="MCIF01000002">
    <property type="protein sequence ID" value="RAQ94816.1"/>
    <property type="molecule type" value="Genomic_DNA"/>
</dbReference>
<dbReference type="AlphaFoldDB" id="A0A328VAU5"/>
<dbReference type="NCBIfam" id="TIGR00638">
    <property type="entry name" value="Mop"/>
    <property type="match status" value="1"/>
</dbReference>
<dbReference type="GO" id="GO:0015689">
    <property type="term" value="P:molybdate ion transport"/>
    <property type="evidence" value="ECO:0007669"/>
    <property type="project" value="InterPro"/>
</dbReference>
<evidence type="ECO:0000256" key="1">
    <source>
        <dbReference type="ARBA" id="ARBA00022505"/>
    </source>
</evidence>
<evidence type="ECO:0000313" key="4">
    <source>
        <dbReference type="EMBL" id="RAQ94816.1"/>
    </source>
</evidence>
<organism evidence="4 5">
    <name type="scientific">Thermogemmatispora tikiterensis</name>
    <dbReference type="NCBI Taxonomy" id="1825093"/>
    <lineage>
        <taxon>Bacteria</taxon>
        <taxon>Bacillati</taxon>
        <taxon>Chloroflexota</taxon>
        <taxon>Ktedonobacteria</taxon>
        <taxon>Thermogemmatisporales</taxon>
        <taxon>Thermogemmatisporaceae</taxon>
        <taxon>Thermogemmatispora</taxon>
    </lineage>
</organism>
<keyword evidence="5" id="KW-1185">Reference proteome</keyword>
<dbReference type="SUPFAM" id="SSF50331">
    <property type="entry name" value="MOP-like"/>
    <property type="match status" value="1"/>
</dbReference>
<dbReference type="Proteomes" id="UP000248706">
    <property type="component" value="Unassembled WGS sequence"/>
</dbReference>
<feature type="domain" description="Mop" evidence="3">
    <location>
        <begin position="2"/>
        <end position="68"/>
    </location>
</feature>
<dbReference type="OrthoDB" id="122515at2"/>
<dbReference type="InterPro" id="IPR005116">
    <property type="entry name" value="Transp-assoc_OB_typ1"/>
</dbReference>
<accession>A0A328VAU5</accession>
<reference evidence="4 5" key="1">
    <citation type="submission" date="2016-08" db="EMBL/GenBank/DDBJ databases">
        <title>Analysis of Carbohydrate Active Enzymes in Thermogemmatispora T81 Reveals Carbohydrate Degradation Ability.</title>
        <authorList>
            <person name="Tomazini A."/>
            <person name="Lal S."/>
            <person name="Stott M."/>
            <person name="Henrissat B."/>
            <person name="Polikarpov I."/>
            <person name="Sparling R."/>
            <person name="Levin D.B."/>
        </authorList>
    </citation>
    <scope>NUCLEOTIDE SEQUENCE [LARGE SCALE GENOMIC DNA]</scope>
    <source>
        <strain evidence="4 5">T81</strain>
    </source>
</reference>
<dbReference type="Pfam" id="PF03459">
    <property type="entry name" value="TOBE"/>
    <property type="match status" value="1"/>
</dbReference>